<gene>
    <name evidence="5" type="primary">hsdS_1</name>
    <name evidence="5" type="ORF">ADA01nite_36810</name>
</gene>
<dbReference type="GO" id="GO:0009307">
    <property type="term" value="P:DNA restriction-modification system"/>
    <property type="evidence" value="ECO:0007669"/>
    <property type="project" value="UniProtKB-KW"/>
</dbReference>
<dbReference type="CDD" id="cd17246">
    <property type="entry name" value="RMtype1_S_SonII-TRD2-CR2_like"/>
    <property type="match status" value="1"/>
</dbReference>
<accession>A0A511VCT9</accession>
<comment type="caution">
    <text evidence="5">The sequence shown here is derived from an EMBL/GenBank/DDBJ whole genome shotgun (WGS) entry which is preliminary data.</text>
</comment>
<evidence type="ECO:0000313" key="6">
    <source>
        <dbReference type="Proteomes" id="UP000321157"/>
    </source>
</evidence>
<evidence type="ECO:0000256" key="2">
    <source>
        <dbReference type="ARBA" id="ARBA00022747"/>
    </source>
</evidence>
<dbReference type="Gene3D" id="3.90.220.20">
    <property type="entry name" value="DNA methylase specificity domains"/>
    <property type="match status" value="2"/>
</dbReference>
<evidence type="ECO:0000256" key="3">
    <source>
        <dbReference type="ARBA" id="ARBA00023125"/>
    </source>
</evidence>
<dbReference type="InterPro" id="IPR044946">
    <property type="entry name" value="Restrct_endonuc_typeI_TRD_sf"/>
</dbReference>
<evidence type="ECO:0000313" key="5">
    <source>
        <dbReference type="EMBL" id="GEN36221.1"/>
    </source>
</evidence>
<comment type="similarity">
    <text evidence="1">Belongs to the type-I restriction system S methylase family.</text>
</comment>
<keyword evidence="6" id="KW-1185">Reference proteome</keyword>
<evidence type="ECO:0000256" key="1">
    <source>
        <dbReference type="ARBA" id="ARBA00010923"/>
    </source>
</evidence>
<dbReference type="InterPro" id="IPR000055">
    <property type="entry name" value="Restrct_endonuc_typeI_TRD"/>
</dbReference>
<sequence length="401" mass="45432">MKLNYKKIKEFALIHSGTTPSTSKPELWNGNIKWITPAELDNGHNWYVYDTQRKITDIAVSDKSLKLLKPGTVLLTSRAPIGKVALVGEPMCTNQGFKNIECDTNIMNPEFLYFWLLGKNEYLNSLGRGATFKEISKTIVENIVVPVPKLEIQNKVVLALKQALSLIDKRKAQIEALNQLTQSVFLEMFGDPFSNIKMWNKGKLENLVFKITDGEHNNPLFIDSGYPMIMAKNVLSDGIDFNNISFISNDDLIRFRKKCNPELNDLLVVSRGATIGRTCVVNTDREFALMGSVILIKMNSDLMNSIFLKTLLSHPYYKNKLLSTSGSSAQQAIYLKDLKKLEIIKPDINLQNEFANIVTQIEKRKDLINKGLTELELIFNSLMQRAFKGELFNEESKVSNL</sequence>
<organism evidence="5 6">
    <name type="scientific">Aneurinibacillus danicus</name>
    <dbReference type="NCBI Taxonomy" id="267746"/>
    <lineage>
        <taxon>Bacteria</taxon>
        <taxon>Bacillati</taxon>
        <taxon>Bacillota</taxon>
        <taxon>Bacilli</taxon>
        <taxon>Bacillales</taxon>
        <taxon>Paenibacillaceae</taxon>
        <taxon>Aneurinibacillus group</taxon>
        <taxon>Aneurinibacillus</taxon>
    </lineage>
</organism>
<proteinExistence type="inferred from homology"/>
<dbReference type="PANTHER" id="PTHR30408">
    <property type="entry name" value="TYPE-1 RESTRICTION ENZYME ECOKI SPECIFICITY PROTEIN"/>
    <property type="match status" value="1"/>
</dbReference>
<dbReference type="SUPFAM" id="SSF116734">
    <property type="entry name" value="DNA methylase specificity domain"/>
    <property type="match status" value="2"/>
</dbReference>
<keyword evidence="2" id="KW-0680">Restriction system</keyword>
<feature type="domain" description="Type I restriction modification DNA specificity" evidence="4">
    <location>
        <begin position="230"/>
        <end position="376"/>
    </location>
</feature>
<dbReference type="AlphaFoldDB" id="A0A511VCT9"/>
<reference evidence="5 6" key="1">
    <citation type="submission" date="2019-07" db="EMBL/GenBank/DDBJ databases">
        <title>Whole genome shotgun sequence of Aneurinibacillus danicus NBRC 102444.</title>
        <authorList>
            <person name="Hosoyama A."/>
            <person name="Uohara A."/>
            <person name="Ohji S."/>
            <person name="Ichikawa N."/>
        </authorList>
    </citation>
    <scope>NUCLEOTIDE SEQUENCE [LARGE SCALE GENOMIC DNA]</scope>
    <source>
        <strain evidence="5 6">NBRC 102444</strain>
    </source>
</reference>
<dbReference type="EMBL" id="BJXX01000171">
    <property type="protein sequence ID" value="GEN36221.1"/>
    <property type="molecule type" value="Genomic_DNA"/>
</dbReference>
<keyword evidence="3" id="KW-0238">DNA-binding</keyword>
<dbReference type="InterPro" id="IPR052021">
    <property type="entry name" value="Type-I_RS_S_subunit"/>
</dbReference>
<protein>
    <submittedName>
        <fullName evidence="5">Type I restriction-modification protein subunit S</fullName>
    </submittedName>
</protein>
<feature type="domain" description="Type I restriction modification DNA specificity" evidence="4">
    <location>
        <begin position="5"/>
        <end position="175"/>
    </location>
</feature>
<evidence type="ECO:0000259" key="4">
    <source>
        <dbReference type="Pfam" id="PF01420"/>
    </source>
</evidence>
<dbReference type="PANTHER" id="PTHR30408:SF12">
    <property type="entry name" value="TYPE I RESTRICTION ENZYME MJAVIII SPECIFICITY SUBUNIT"/>
    <property type="match status" value="1"/>
</dbReference>
<dbReference type="Proteomes" id="UP000321157">
    <property type="component" value="Unassembled WGS sequence"/>
</dbReference>
<dbReference type="GO" id="GO:0003677">
    <property type="term" value="F:DNA binding"/>
    <property type="evidence" value="ECO:0007669"/>
    <property type="project" value="UniProtKB-KW"/>
</dbReference>
<name>A0A511VCT9_9BACL</name>
<dbReference type="CDD" id="cd17273">
    <property type="entry name" value="RMtype1_S_EcoJA69PI-TRD1-CR1_like"/>
    <property type="match status" value="1"/>
</dbReference>
<dbReference type="OrthoDB" id="9811611at2"/>
<dbReference type="Pfam" id="PF01420">
    <property type="entry name" value="Methylase_S"/>
    <property type="match status" value="2"/>
</dbReference>
<dbReference type="RefSeq" id="WP_146811861.1">
    <property type="nucleotide sequence ID" value="NZ_BJXX01000171.1"/>
</dbReference>